<accession>A0AA41YQF9</accession>
<dbReference type="PANTHER" id="PTHR43806:SF11">
    <property type="entry name" value="CEREVISIN-RELATED"/>
    <property type="match status" value="1"/>
</dbReference>
<evidence type="ECO:0000256" key="5">
    <source>
        <dbReference type="PIRSR" id="PIRSR615500-1"/>
    </source>
</evidence>
<dbReference type="GO" id="GO:0004252">
    <property type="term" value="F:serine-type endopeptidase activity"/>
    <property type="evidence" value="ECO:0007669"/>
    <property type="project" value="UniProtKB-UniRule"/>
</dbReference>
<protein>
    <submittedName>
        <fullName evidence="8">S8 family serine peptidase</fullName>
    </submittedName>
</protein>
<organism evidence="8 9">
    <name type="scientific">Limobrevibacterium gyesilva</name>
    <dbReference type="NCBI Taxonomy" id="2991712"/>
    <lineage>
        <taxon>Bacteria</taxon>
        <taxon>Pseudomonadati</taxon>
        <taxon>Pseudomonadota</taxon>
        <taxon>Alphaproteobacteria</taxon>
        <taxon>Acetobacterales</taxon>
        <taxon>Acetobacteraceae</taxon>
        <taxon>Limobrevibacterium</taxon>
    </lineage>
</organism>
<feature type="domain" description="Peptidase S8/S53" evidence="7">
    <location>
        <begin position="113"/>
        <end position="385"/>
    </location>
</feature>
<dbReference type="PROSITE" id="PS51892">
    <property type="entry name" value="SUBTILASE"/>
    <property type="match status" value="1"/>
</dbReference>
<reference evidence="8" key="2">
    <citation type="submission" date="2022-10" db="EMBL/GenBank/DDBJ databases">
        <authorList>
            <person name="Trinh H.N."/>
        </authorList>
    </citation>
    <scope>NUCLEOTIDE SEQUENCE</scope>
    <source>
        <strain evidence="8">RN2-1</strain>
    </source>
</reference>
<dbReference type="InterPro" id="IPR015500">
    <property type="entry name" value="Peptidase_S8_subtilisin-rel"/>
</dbReference>
<dbReference type="InterPro" id="IPR000209">
    <property type="entry name" value="Peptidase_S8/S53_dom"/>
</dbReference>
<evidence type="ECO:0000256" key="1">
    <source>
        <dbReference type="ARBA" id="ARBA00011073"/>
    </source>
</evidence>
<feature type="active site" description="Charge relay system" evidence="5 6">
    <location>
        <position position="121"/>
    </location>
</feature>
<keyword evidence="3 6" id="KW-0378">Hydrolase</keyword>
<reference evidence="8" key="1">
    <citation type="submission" date="2022-09" db="EMBL/GenBank/DDBJ databases">
        <title>Rhodovastum sp. nov. RN2-1 isolated from soil in Seongnam, South Korea.</title>
        <authorList>
            <person name="Le N.T."/>
        </authorList>
    </citation>
    <scope>NUCLEOTIDE SEQUENCE</scope>
    <source>
        <strain evidence="8">RN2-1</strain>
    </source>
</reference>
<evidence type="ECO:0000256" key="4">
    <source>
        <dbReference type="ARBA" id="ARBA00022825"/>
    </source>
</evidence>
<dbReference type="EMBL" id="JAPDNT010000019">
    <property type="protein sequence ID" value="MCW3476398.1"/>
    <property type="molecule type" value="Genomic_DNA"/>
</dbReference>
<dbReference type="Proteomes" id="UP001165679">
    <property type="component" value="Unassembled WGS sequence"/>
</dbReference>
<evidence type="ECO:0000313" key="8">
    <source>
        <dbReference type="EMBL" id="MCW3476398.1"/>
    </source>
</evidence>
<dbReference type="Pfam" id="PF00082">
    <property type="entry name" value="Peptidase_S8"/>
    <property type="match status" value="1"/>
</dbReference>
<dbReference type="GO" id="GO:0006508">
    <property type="term" value="P:proteolysis"/>
    <property type="evidence" value="ECO:0007669"/>
    <property type="project" value="UniProtKB-KW"/>
</dbReference>
<dbReference type="PROSITE" id="PS00138">
    <property type="entry name" value="SUBTILASE_SER"/>
    <property type="match status" value="1"/>
</dbReference>
<dbReference type="InterPro" id="IPR036852">
    <property type="entry name" value="Peptidase_S8/S53_dom_sf"/>
</dbReference>
<gene>
    <name evidence="8" type="ORF">OL599_17680</name>
</gene>
<dbReference type="PANTHER" id="PTHR43806">
    <property type="entry name" value="PEPTIDASE S8"/>
    <property type="match status" value="1"/>
</dbReference>
<comment type="similarity">
    <text evidence="1 6">Belongs to the peptidase S8 family.</text>
</comment>
<evidence type="ECO:0000256" key="6">
    <source>
        <dbReference type="PROSITE-ProRule" id="PRU01240"/>
    </source>
</evidence>
<dbReference type="AlphaFoldDB" id="A0AA41YQF9"/>
<dbReference type="PRINTS" id="PR00723">
    <property type="entry name" value="SUBTILISIN"/>
</dbReference>
<evidence type="ECO:0000259" key="7">
    <source>
        <dbReference type="Pfam" id="PF00082"/>
    </source>
</evidence>
<dbReference type="PROSITE" id="PS00137">
    <property type="entry name" value="SUBTILASE_HIS"/>
    <property type="match status" value="1"/>
</dbReference>
<evidence type="ECO:0000256" key="3">
    <source>
        <dbReference type="ARBA" id="ARBA00022801"/>
    </source>
</evidence>
<feature type="active site" description="Charge relay system" evidence="5 6">
    <location>
        <position position="153"/>
    </location>
</feature>
<comment type="caution">
    <text evidence="8">The sequence shown here is derived from an EMBL/GenBank/DDBJ whole genome shotgun (WGS) entry which is preliminary data.</text>
</comment>
<dbReference type="SUPFAM" id="SSF52743">
    <property type="entry name" value="Subtilisin-like"/>
    <property type="match status" value="1"/>
</dbReference>
<dbReference type="Gene3D" id="3.40.50.200">
    <property type="entry name" value="Peptidase S8/S53 domain"/>
    <property type="match status" value="1"/>
</dbReference>
<dbReference type="InterPro" id="IPR050131">
    <property type="entry name" value="Peptidase_S8_subtilisin-like"/>
</dbReference>
<keyword evidence="9" id="KW-1185">Reference proteome</keyword>
<name>A0AA41YQF9_9PROT</name>
<keyword evidence="4 6" id="KW-0720">Serine protease</keyword>
<dbReference type="InterPro" id="IPR022398">
    <property type="entry name" value="Peptidase_S8_His-AS"/>
</dbReference>
<sequence>MLIRFATTDGREKAGGVFQRFHMTEVTEKSRYLQPYSYFVLANPETQSAYLARSSVLSALKEVVLEARFENMPLLKPLTVVPNDPLFAQQWDMTRIGAGDPGATGWDLSTGAAGVVVCVLDQGCDLAHPDLSFSAPGINLGTMLPDGSPTGNHGTACAGIVAARFNNALGVAGVAGSCQILPVAFQNWTDAEAAAGINYAADNGARVISMSFGEYLPGEGSPANWDFTIIDPAIAHAHNDRDVVLCAATGNENIGTHNRYPARHPLVIACGASDEADNRKSPTSPDGEGWWGSNYGVDTYLGQTTAVSVVAPGVHIPTTDREGADGYNPAPGVAGDYFLTFNGTSSATPHVAGLAAVVRSLNPALTNDQVRAIVERTADKVGVVPYAEVPGFPDGSRNQEMGYGRINLYRALDFADVLIKDYPADNGVEPSTPPGGDFWDFSDMVVRITDDNVFAPDDPLRSSNVERGQTNYIYVRVTNNGPNEARNVVVNCRITPFVGLQFVYPSDWAAIDATHVSPAPVVNTFSTIPSGGTAMTKFTISAAQTEYLWGWVTSHPWHPCMLASVTADNDYAFASAMFTGDPQSLLKNNLAQRNLSVIDVLAGATLAWPMVAGNRADTERIMELVFQRDGPAPTKLLLELDGDGSAFPRLDFDTADVVGEEDEDAMIFLESTRLEVTFGCCRGVLTLAKGSRFACLQQARIGKVEVMGGEVVLRGGKRYVDIQSDRTVVRIEKAPNRIYPLVLHATIPAEAVSKQQYRVRVSQRNTGGSTVGGAGVVYVVR</sequence>
<feature type="active site" description="Charge relay system" evidence="5 6">
    <location>
        <position position="345"/>
    </location>
</feature>
<evidence type="ECO:0000256" key="2">
    <source>
        <dbReference type="ARBA" id="ARBA00022670"/>
    </source>
</evidence>
<keyword evidence="2 6" id="KW-0645">Protease</keyword>
<proteinExistence type="inferred from homology"/>
<evidence type="ECO:0000313" key="9">
    <source>
        <dbReference type="Proteomes" id="UP001165679"/>
    </source>
</evidence>
<dbReference type="InterPro" id="IPR023828">
    <property type="entry name" value="Peptidase_S8_Ser-AS"/>
</dbReference>